<reference evidence="17" key="1">
    <citation type="journal article" date="2019" name="Int. J. Syst. Evol. Microbiol.">
        <title>The Global Catalogue of Microorganisms (GCM) 10K type strain sequencing project: providing services to taxonomists for standard genome sequencing and annotation.</title>
        <authorList>
            <consortium name="The Broad Institute Genomics Platform"/>
            <consortium name="The Broad Institute Genome Sequencing Center for Infectious Disease"/>
            <person name="Wu L."/>
            <person name="Ma J."/>
        </authorList>
    </citation>
    <scope>NUCLEOTIDE SEQUENCE [LARGE SCALE GENOMIC DNA]</scope>
    <source>
        <strain evidence="17">CCUG 56754</strain>
    </source>
</reference>
<dbReference type="SUPFAM" id="SSF55031">
    <property type="entry name" value="Bacterial exopeptidase dimerisation domain"/>
    <property type="match status" value="1"/>
</dbReference>
<evidence type="ECO:0000256" key="3">
    <source>
        <dbReference type="ARBA" id="ARBA00005130"/>
    </source>
</evidence>
<evidence type="ECO:0000256" key="6">
    <source>
        <dbReference type="ARBA" id="ARBA00016853"/>
    </source>
</evidence>
<evidence type="ECO:0000313" key="17">
    <source>
        <dbReference type="Proteomes" id="UP001597040"/>
    </source>
</evidence>
<dbReference type="Gene3D" id="3.30.70.360">
    <property type="match status" value="1"/>
</dbReference>
<dbReference type="SUPFAM" id="SSF53187">
    <property type="entry name" value="Zn-dependent exopeptidases"/>
    <property type="match status" value="1"/>
</dbReference>
<dbReference type="Pfam" id="PF07687">
    <property type="entry name" value="M20_dimer"/>
    <property type="match status" value="1"/>
</dbReference>
<dbReference type="EMBL" id="JBHTKJ010000073">
    <property type="protein sequence ID" value="MFD1040475.1"/>
    <property type="molecule type" value="Genomic_DNA"/>
</dbReference>
<sequence>MINVENLNLEIIRQWIQKHKPIELLQEAIQCDSVNPPGNVMDFVKIIQRTLYYYGIETEIYRSNLEKANIVAKVKGKHKGKRLIFSGHLDTVPIGEKTWDHSPFSGHIENGKIYGRGSSDMKSGLVAFIYAMIFLKSTQALSTGELVFIATFDEETGSLGAQQMIKEEQINEFDAMIIGEPTDNEIVTSHKGALWVKVDSFGKTAHGSMPESGVNAINGMKSFIDDISGISLFKDNIDQDILTKSTMAVTMIEGGSNYNVIPDYCTSTIDFRTTPDKKNSDILNALHTYISNTSKKEDTPHISIKPIVNLAPLNTLDNTEIVKVTKDTFFEIYNINKITKRMNYFTDGSVFSSISRNIIILGPGEPSQAHQPNEYVNIKKFNQSIELYISIAKNYLKSS</sequence>
<protein>
    <recommendedName>
        <fullName evidence="6">Probable succinyl-diaminopimelate desuccinylase</fullName>
        <ecNumber evidence="5">3.5.1.18</ecNumber>
    </recommendedName>
</protein>
<gene>
    <name evidence="16" type="ORF">ACFQ3N_19035</name>
</gene>
<comment type="similarity">
    <text evidence="4">Belongs to the peptidase M20A family.</text>
</comment>
<dbReference type="EC" id="3.5.1.18" evidence="5"/>
<dbReference type="InterPro" id="IPR011650">
    <property type="entry name" value="Peptidase_M20_dimer"/>
</dbReference>
<evidence type="ECO:0000256" key="8">
    <source>
        <dbReference type="ARBA" id="ARBA00022723"/>
    </source>
</evidence>
<evidence type="ECO:0000256" key="11">
    <source>
        <dbReference type="ARBA" id="ARBA00022915"/>
    </source>
</evidence>
<keyword evidence="17" id="KW-1185">Reference proteome</keyword>
<evidence type="ECO:0000256" key="2">
    <source>
        <dbReference type="ARBA" id="ARBA00001947"/>
    </source>
</evidence>
<dbReference type="InterPro" id="IPR010182">
    <property type="entry name" value="ArgE/DapE"/>
</dbReference>
<comment type="cofactor">
    <cofactor evidence="1">
        <name>Co(2+)</name>
        <dbReference type="ChEBI" id="CHEBI:48828"/>
    </cofactor>
</comment>
<keyword evidence="10" id="KW-0862">Zinc</keyword>
<organism evidence="16 17">
    <name type="scientific">Virgibacillus byunsanensis</name>
    <dbReference type="NCBI Taxonomy" id="570945"/>
    <lineage>
        <taxon>Bacteria</taxon>
        <taxon>Bacillati</taxon>
        <taxon>Bacillota</taxon>
        <taxon>Bacilli</taxon>
        <taxon>Bacillales</taxon>
        <taxon>Bacillaceae</taxon>
        <taxon>Virgibacillus</taxon>
    </lineage>
</organism>
<evidence type="ECO:0000256" key="1">
    <source>
        <dbReference type="ARBA" id="ARBA00001941"/>
    </source>
</evidence>
<keyword evidence="12" id="KW-0457">Lysine biosynthesis</keyword>
<dbReference type="PANTHER" id="PTHR43808:SF8">
    <property type="entry name" value="PEPTIDASE M20 DIMERISATION DOMAIN-CONTAINING PROTEIN"/>
    <property type="match status" value="1"/>
</dbReference>
<dbReference type="InterPro" id="IPR002933">
    <property type="entry name" value="Peptidase_M20"/>
</dbReference>
<keyword evidence="11" id="KW-0220">Diaminopimelate biosynthesis</keyword>
<proteinExistence type="inferred from homology"/>
<keyword evidence="8" id="KW-0479">Metal-binding</keyword>
<feature type="domain" description="Peptidase M20 dimerisation" evidence="15">
    <location>
        <begin position="188"/>
        <end position="296"/>
    </location>
</feature>
<evidence type="ECO:0000313" key="16">
    <source>
        <dbReference type="EMBL" id="MFD1040475.1"/>
    </source>
</evidence>
<evidence type="ECO:0000256" key="4">
    <source>
        <dbReference type="ARBA" id="ARBA00006247"/>
    </source>
</evidence>
<dbReference type="Gene3D" id="3.40.630.10">
    <property type="entry name" value="Zn peptidases"/>
    <property type="match status" value="2"/>
</dbReference>
<keyword evidence="7" id="KW-0028">Amino-acid biosynthesis</keyword>
<dbReference type="Pfam" id="PF01546">
    <property type="entry name" value="Peptidase_M20"/>
    <property type="match status" value="1"/>
</dbReference>
<comment type="caution">
    <text evidence="16">The sequence shown here is derived from an EMBL/GenBank/DDBJ whole genome shotgun (WGS) entry which is preliminary data.</text>
</comment>
<keyword evidence="13" id="KW-0170">Cobalt</keyword>
<accession>A0ABW3LR62</accession>
<dbReference type="InterPro" id="IPR036264">
    <property type="entry name" value="Bact_exopeptidase_dim_dom"/>
</dbReference>
<evidence type="ECO:0000256" key="5">
    <source>
        <dbReference type="ARBA" id="ARBA00011921"/>
    </source>
</evidence>
<evidence type="ECO:0000256" key="13">
    <source>
        <dbReference type="ARBA" id="ARBA00023285"/>
    </source>
</evidence>
<evidence type="ECO:0000256" key="7">
    <source>
        <dbReference type="ARBA" id="ARBA00022605"/>
    </source>
</evidence>
<dbReference type="InterPro" id="IPR001261">
    <property type="entry name" value="ArgE/DapE_CS"/>
</dbReference>
<keyword evidence="9" id="KW-0378">Hydrolase</keyword>
<evidence type="ECO:0000256" key="12">
    <source>
        <dbReference type="ARBA" id="ARBA00023154"/>
    </source>
</evidence>
<evidence type="ECO:0000256" key="9">
    <source>
        <dbReference type="ARBA" id="ARBA00022801"/>
    </source>
</evidence>
<dbReference type="NCBIfam" id="NF006365">
    <property type="entry name" value="PRK08588.1"/>
    <property type="match status" value="1"/>
</dbReference>
<evidence type="ECO:0000259" key="15">
    <source>
        <dbReference type="Pfam" id="PF07687"/>
    </source>
</evidence>
<dbReference type="NCBIfam" id="TIGR01910">
    <property type="entry name" value="DapE-ArgE"/>
    <property type="match status" value="1"/>
</dbReference>
<dbReference type="RefSeq" id="WP_390364593.1">
    <property type="nucleotide sequence ID" value="NZ_JBHTKJ010000073.1"/>
</dbReference>
<comment type="cofactor">
    <cofactor evidence="2">
        <name>Zn(2+)</name>
        <dbReference type="ChEBI" id="CHEBI:29105"/>
    </cofactor>
</comment>
<dbReference type="PROSITE" id="PS00759">
    <property type="entry name" value="ARGE_DAPE_CPG2_2"/>
    <property type="match status" value="1"/>
</dbReference>
<evidence type="ECO:0000256" key="10">
    <source>
        <dbReference type="ARBA" id="ARBA00022833"/>
    </source>
</evidence>
<dbReference type="InterPro" id="IPR050072">
    <property type="entry name" value="Peptidase_M20A"/>
</dbReference>
<dbReference type="CDD" id="cd08659">
    <property type="entry name" value="M20_ArgE_DapE-like"/>
    <property type="match status" value="1"/>
</dbReference>
<comment type="catalytic activity">
    <reaction evidence="14">
        <text>N-succinyl-(2S,6S)-2,6-diaminopimelate + H2O = (2S,6S)-2,6-diaminopimelate + succinate</text>
        <dbReference type="Rhea" id="RHEA:22608"/>
        <dbReference type="ChEBI" id="CHEBI:15377"/>
        <dbReference type="ChEBI" id="CHEBI:30031"/>
        <dbReference type="ChEBI" id="CHEBI:57609"/>
        <dbReference type="ChEBI" id="CHEBI:58087"/>
        <dbReference type="EC" id="3.5.1.18"/>
    </reaction>
</comment>
<dbReference type="Proteomes" id="UP001597040">
    <property type="component" value="Unassembled WGS sequence"/>
</dbReference>
<comment type="pathway">
    <text evidence="3">Amino-acid biosynthesis; L-lysine biosynthesis via DAP pathway; LL-2,6-diaminopimelate from (S)-tetrahydrodipicolinate (succinylase route): step 3/3.</text>
</comment>
<name>A0ABW3LR62_9BACI</name>
<evidence type="ECO:0000256" key="14">
    <source>
        <dbReference type="ARBA" id="ARBA00051301"/>
    </source>
</evidence>
<dbReference type="PANTHER" id="PTHR43808">
    <property type="entry name" value="ACETYLORNITHINE DEACETYLASE"/>
    <property type="match status" value="1"/>
</dbReference>